<gene>
    <name evidence="12" type="ordered locus">Hbut_1482</name>
</gene>
<dbReference type="Proteomes" id="UP000002593">
    <property type="component" value="Chromosome"/>
</dbReference>
<keyword evidence="10 11" id="KW-0472">Membrane</keyword>
<keyword evidence="9" id="KW-0408">Iron</keyword>
<dbReference type="GO" id="GO:0005886">
    <property type="term" value="C:plasma membrane"/>
    <property type="evidence" value="ECO:0007669"/>
    <property type="project" value="UniProtKB-SubCell"/>
</dbReference>
<dbReference type="Pfam" id="PF01654">
    <property type="entry name" value="Cyt_bd_oxida_I"/>
    <property type="match status" value="1"/>
</dbReference>
<comment type="subcellular location">
    <subcellularLocation>
        <location evidence="1">Cell membrane</location>
        <topology evidence="1">Multi-pass membrane protein</topology>
    </subcellularLocation>
</comment>
<dbReference type="GO" id="GO:0019646">
    <property type="term" value="P:aerobic electron transport chain"/>
    <property type="evidence" value="ECO:0007669"/>
    <property type="project" value="InterPro"/>
</dbReference>
<dbReference type="PANTHER" id="PTHR30365:SF14">
    <property type="entry name" value="CYTOCHROME BD MENAQUINOL OXIDASE SUBUNIT I-RELATED"/>
    <property type="match status" value="1"/>
</dbReference>
<feature type="transmembrane region" description="Helical" evidence="11">
    <location>
        <begin position="89"/>
        <end position="111"/>
    </location>
</feature>
<dbReference type="GO" id="GO:0020037">
    <property type="term" value="F:heme binding"/>
    <property type="evidence" value="ECO:0007669"/>
    <property type="project" value="TreeGrafter"/>
</dbReference>
<evidence type="ECO:0000256" key="3">
    <source>
        <dbReference type="ARBA" id="ARBA00022475"/>
    </source>
</evidence>
<evidence type="ECO:0000256" key="10">
    <source>
        <dbReference type="ARBA" id="ARBA00023136"/>
    </source>
</evidence>
<feature type="transmembrane region" description="Helical" evidence="11">
    <location>
        <begin position="54"/>
        <end position="77"/>
    </location>
</feature>
<keyword evidence="6" id="KW-0479">Metal-binding</keyword>
<dbReference type="AlphaFoldDB" id="A2BMU5"/>
<dbReference type="EnsemblBacteria" id="ABM81306">
    <property type="protein sequence ID" value="ABM81306"/>
    <property type="gene ID" value="Hbut_1482"/>
</dbReference>
<feature type="transmembrane region" description="Helical" evidence="11">
    <location>
        <begin position="305"/>
        <end position="323"/>
    </location>
</feature>
<keyword evidence="4" id="KW-0349">Heme</keyword>
<feature type="transmembrane region" description="Helical" evidence="11">
    <location>
        <begin position="377"/>
        <end position="398"/>
    </location>
</feature>
<keyword evidence="5 11" id="KW-0812">Transmembrane</keyword>
<keyword evidence="3" id="KW-1003">Cell membrane</keyword>
<dbReference type="RefSeq" id="WP_011822624.1">
    <property type="nucleotide sequence ID" value="NC_008818.1"/>
</dbReference>
<feature type="transmembrane region" description="Helical" evidence="11">
    <location>
        <begin position="219"/>
        <end position="239"/>
    </location>
</feature>
<dbReference type="GeneID" id="4781356"/>
<keyword evidence="7" id="KW-0249">Electron transport</keyword>
<dbReference type="KEGG" id="hbu:Hbut_1482"/>
<evidence type="ECO:0000256" key="2">
    <source>
        <dbReference type="ARBA" id="ARBA00022448"/>
    </source>
</evidence>
<feature type="transmembrane region" description="Helical" evidence="11">
    <location>
        <begin position="270"/>
        <end position="293"/>
    </location>
</feature>
<evidence type="ECO:0000256" key="6">
    <source>
        <dbReference type="ARBA" id="ARBA00022723"/>
    </source>
</evidence>
<keyword evidence="8 11" id="KW-1133">Transmembrane helix</keyword>
<dbReference type="HOGENOM" id="CLU_690019_0_0_2"/>
<dbReference type="InterPro" id="IPR002585">
    <property type="entry name" value="Cyt-d_ubiquinol_oxidase_su_1"/>
</dbReference>
<accession>A2BMU5</accession>
<evidence type="ECO:0000256" key="4">
    <source>
        <dbReference type="ARBA" id="ARBA00022617"/>
    </source>
</evidence>
<dbReference type="GO" id="GO:0046872">
    <property type="term" value="F:metal ion binding"/>
    <property type="evidence" value="ECO:0007669"/>
    <property type="project" value="UniProtKB-KW"/>
</dbReference>
<dbReference type="OrthoDB" id="15382at2157"/>
<dbReference type="GO" id="GO:0009055">
    <property type="term" value="F:electron transfer activity"/>
    <property type="evidence" value="ECO:0007669"/>
    <property type="project" value="InterPro"/>
</dbReference>
<dbReference type="EMBL" id="CP000493">
    <property type="protein sequence ID" value="ABM81306.1"/>
    <property type="molecule type" value="Genomic_DNA"/>
</dbReference>
<evidence type="ECO:0000313" key="13">
    <source>
        <dbReference type="Proteomes" id="UP000002593"/>
    </source>
</evidence>
<feature type="transmembrane region" description="Helical" evidence="11">
    <location>
        <begin position="6"/>
        <end position="29"/>
    </location>
</feature>
<dbReference type="GO" id="GO:0016682">
    <property type="term" value="F:oxidoreductase activity, acting on diphenols and related substances as donors, oxygen as acceptor"/>
    <property type="evidence" value="ECO:0007669"/>
    <property type="project" value="TreeGrafter"/>
</dbReference>
<evidence type="ECO:0000256" key="11">
    <source>
        <dbReference type="SAM" id="Phobius"/>
    </source>
</evidence>
<evidence type="ECO:0000313" key="12">
    <source>
        <dbReference type="EMBL" id="ABM81306.1"/>
    </source>
</evidence>
<protein>
    <submittedName>
        <fullName evidence="12">Cytochrome bd-type quinol oxidase, subunit 1</fullName>
    </submittedName>
</protein>
<feature type="transmembrane region" description="Helical" evidence="11">
    <location>
        <begin position="123"/>
        <end position="146"/>
    </location>
</feature>
<evidence type="ECO:0000256" key="5">
    <source>
        <dbReference type="ARBA" id="ARBA00022692"/>
    </source>
</evidence>
<dbReference type="GO" id="GO:0070069">
    <property type="term" value="C:cytochrome complex"/>
    <property type="evidence" value="ECO:0007669"/>
    <property type="project" value="InterPro"/>
</dbReference>
<keyword evidence="2" id="KW-0813">Transport</keyword>
<organism evidence="12 13">
    <name type="scientific">Hyperthermus butylicus (strain DSM 5456 / JCM 9403 / PLM1-5)</name>
    <dbReference type="NCBI Taxonomy" id="415426"/>
    <lineage>
        <taxon>Archaea</taxon>
        <taxon>Thermoproteota</taxon>
        <taxon>Thermoprotei</taxon>
        <taxon>Desulfurococcales</taxon>
        <taxon>Pyrodictiaceae</taxon>
        <taxon>Hyperthermus</taxon>
    </lineage>
</organism>
<feature type="transmembrane region" description="Helical" evidence="11">
    <location>
        <begin position="176"/>
        <end position="198"/>
    </location>
</feature>
<keyword evidence="13" id="KW-1185">Reference proteome</keyword>
<evidence type="ECO:0000256" key="9">
    <source>
        <dbReference type="ARBA" id="ARBA00023004"/>
    </source>
</evidence>
<evidence type="ECO:0000256" key="8">
    <source>
        <dbReference type="ARBA" id="ARBA00022989"/>
    </source>
</evidence>
<name>A2BMU5_HYPBU</name>
<evidence type="ECO:0000256" key="1">
    <source>
        <dbReference type="ARBA" id="ARBA00004651"/>
    </source>
</evidence>
<reference evidence="12 13" key="1">
    <citation type="journal article" date="2007" name="Archaea">
        <title>The genome of Hyperthermus butylicus: a sulfur-reducing, peptide fermenting, neutrophilic Crenarchaeote growing up to 108 degrees C.</title>
        <authorList>
            <person name="Brugger K."/>
            <person name="Chen L."/>
            <person name="Stark M."/>
            <person name="Zibat A."/>
            <person name="Redder P."/>
            <person name="Ruepp A."/>
            <person name="Awayez M."/>
            <person name="She Q."/>
            <person name="Garrett R.A."/>
            <person name="Klenk H.P."/>
        </authorList>
    </citation>
    <scope>NUCLEOTIDE SEQUENCE [LARGE SCALE GENOMIC DNA]</scope>
    <source>
        <strain evidence="13">DSM 5456 / JCM 9403 / PLM1-5</strain>
    </source>
</reference>
<dbReference type="PANTHER" id="PTHR30365">
    <property type="entry name" value="CYTOCHROME D UBIQUINOL OXIDASE"/>
    <property type="match status" value="1"/>
</dbReference>
<dbReference type="eggNOG" id="arCOG02720">
    <property type="taxonomic scope" value="Archaea"/>
</dbReference>
<proteinExistence type="predicted"/>
<sequence>MLWSIFWLALVFAFHIVMVNLGIFLALYVPYLKRKADNSGDEDLDKVAHKLMKFYAATYGVAGVYATAFTVFLLSFYPDFLGLAGHLTLIPFGLAILMIVVHFFSITGFYYGWDRWSRRVHYFFGALLALSALLIPFAFRAVFAFLNIPVGLELSGGKLSLNVAKALTGNPTYWPLYLKSLIAAVTAGAFAIVGGLAYSYVKATDEGYKRAVSQVVKELTPIIAIGLVLMIVMGLWYAVSLRNIPYKFNNVFARLGWKAGDGTIGFDVSWLFVLKMIFFLAQIYIIATAYKHLRAGIIPQSKATPLLLGGLIALFTVALGELLNAFSQYPYFIACLGSPASCQNILAQIPPEQISRLANILNLETYNTLATVQSVQVITGLFMAFLIASTFYFLYVILVKREK</sequence>
<evidence type="ECO:0000256" key="7">
    <source>
        <dbReference type="ARBA" id="ARBA00022982"/>
    </source>
</evidence>
<dbReference type="STRING" id="415426.Hbut_1482"/>